<dbReference type="InterPro" id="IPR011059">
    <property type="entry name" value="Metal-dep_hydrolase_composite"/>
</dbReference>
<dbReference type="OrthoDB" id="194468at2759"/>
<dbReference type="Proteomes" id="UP000566819">
    <property type="component" value="Unassembled WGS sequence"/>
</dbReference>
<dbReference type="CDD" id="cd01299">
    <property type="entry name" value="Met_dep_hydrolase_A"/>
    <property type="match status" value="1"/>
</dbReference>
<dbReference type="InterPro" id="IPR057744">
    <property type="entry name" value="OTAase-like"/>
</dbReference>
<dbReference type="SUPFAM" id="SSF51338">
    <property type="entry name" value="Composite domain of metallo-dependent hydrolases"/>
    <property type="match status" value="1"/>
</dbReference>
<organism evidence="2 3">
    <name type="scientific">Cudoniella acicularis</name>
    <dbReference type="NCBI Taxonomy" id="354080"/>
    <lineage>
        <taxon>Eukaryota</taxon>
        <taxon>Fungi</taxon>
        <taxon>Dikarya</taxon>
        <taxon>Ascomycota</taxon>
        <taxon>Pezizomycotina</taxon>
        <taxon>Leotiomycetes</taxon>
        <taxon>Helotiales</taxon>
        <taxon>Tricladiaceae</taxon>
        <taxon>Cudoniella</taxon>
    </lineage>
</organism>
<dbReference type="PANTHER" id="PTHR43135:SF3">
    <property type="entry name" value="ALPHA-D-RIBOSE 1-METHYLPHOSPHONATE 5-TRIPHOSPHATE DIPHOSPHATASE"/>
    <property type="match status" value="1"/>
</dbReference>
<dbReference type="Gene3D" id="3.20.20.140">
    <property type="entry name" value="Metal-dependent hydrolases"/>
    <property type="match status" value="1"/>
</dbReference>
<feature type="domain" description="Amidohydrolase-related" evidence="1">
    <location>
        <begin position="60"/>
        <end position="367"/>
    </location>
</feature>
<proteinExistence type="predicted"/>
<gene>
    <name evidence="2" type="ORF">G7Y89_g13652</name>
</gene>
<evidence type="ECO:0000313" key="3">
    <source>
        <dbReference type="Proteomes" id="UP000566819"/>
    </source>
</evidence>
<reference evidence="2 3" key="1">
    <citation type="submission" date="2020-03" db="EMBL/GenBank/DDBJ databases">
        <title>Draft Genome Sequence of Cudoniella acicularis.</title>
        <authorList>
            <person name="Buettner E."/>
            <person name="Kellner H."/>
        </authorList>
    </citation>
    <scope>NUCLEOTIDE SEQUENCE [LARGE SCALE GENOMIC DNA]</scope>
    <source>
        <strain evidence="2 3">DSM 108380</strain>
    </source>
</reference>
<sequence>MTLHSRPPVVRVDAALLIPGRGPPIPNATLVAEGTKIVFVGKQSTLPSKYAQLDGLVVPFLLPGLWDCHVHFFGAPSFAPGVVTSTPAALAGARSARDLAATLNAGFTSIRELGGYGAQIAAAVEEGWLVGPNIYSSVSMLSQTAGHGDAREEDMAVLCSKMQQNMPFYICDGEAECQRAVRTMIRRGAAVIKVATTGGGSSTDQLQARQFSDAELVVMVQEAERAGLAVAAHCHGKEGIKAALRAGCRTLEHASFANDECIALMKEKDVLFVPTRTAINFALSNPQAWTPENYRKIVQLAEANLRTYTKAIRAGVRIALGTDIGLSATTLPINHGMNGKEFVWAVEAGLTPLEAIEAGTARGPESLMTNAIAHEIAGEDESDDGEPPLTKAPRSGQLNIGFDADFIAVSDNPLLDIAVLANPEKTIHVKSLDFTCEEFRDLGCRSKSSELPAYLGSVRPTAPSVWKYPEKYGTALSATNLFSERRLFPPLASFTPSTSPTVPAPQIFFLPWKTEAGHDIEGTTVQSPQSDYAKEKASIHEIAFSLSDDEYLVGFDGDDDPQNPLNWPRKRK</sequence>
<name>A0A8H4R9E6_9HELO</name>
<comment type="caution">
    <text evidence="2">The sequence shown here is derived from an EMBL/GenBank/DDBJ whole genome shotgun (WGS) entry which is preliminary data.</text>
</comment>
<dbReference type="EMBL" id="JAAMPI010001632">
    <property type="protein sequence ID" value="KAF4624516.1"/>
    <property type="molecule type" value="Genomic_DNA"/>
</dbReference>
<dbReference type="AlphaFoldDB" id="A0A8H4R9E6"/>
<dbReference type="InterPro" id="IPR032466">
    <property type="entry name" value="Metal_Hydrolase"/>
</dbReference>
<protein>
    <recommendedName>
        <fullName evidence="1">Amidohydrolase-related domain-containing protein</fullName>
    </recommendedName>
</protein>
<dbReference type="SUPFAM" id="SSF51556">
    <property type="entry name" value="Metallo-dependent hydrolases"/>
    <property type="match status" value="1"/>
</dbReference>
<dbReference type="InterPro" id="IPR051781">
    <property type="entry name" value="Metallo-dep_Hydrolase"/>
</dbReference>
<dbReference type="GO" id="GO:0016810">
    <property type="term" value="F:hydrolase activity, acting on carbon-nitrogen (but not peptide) bonds"/>
    <property type="evidence" value="ECO:0007669"/>
    <property type="project" value="InterPro"/>
</dbReference>
<keyword evidence="3" id="KW-1185">Reference proteome</keyword>
<dbReference type="InterPro" id="IPR006680">
    <property type="entry name" value="Amidohydro-rel"/>
</dbReference>
<dbReference type="Gene3D" id="2.30.40.10">
    <property type="entry name" value="Urease, subunit C, domain 1"/>
    <property type="match status" value="1"/>
</dbReference>
<dbReference type="Pfam" id="PF01979">
    <property type="entry name" value="Amidohydro_1"/>
    <property type="match status" value="1"/>
</dbReference>
<dbReference type="PANTHER" id="PTHR43135">
    <property type="entry name" value="ALPHA-D-RIBOSE 1-METHYLPHOSPHONATE 5-TRIPHOSPHATE DIPHOSPHATASE"/>
    <property type="match status" value="1"/>
</dbReference>
<accession>A0A8H4R9E6</accession>
<evidence type="ECO:0000313" key="2">
    <source>
        <dbReference type="EMBL" id="KAF4624516.1"/>
    </source>
</evidence>
<evidence type="ECO:0000259" key="1">
    <source>
        <dbReference type="Pfam" id="PF01979"/>
    </source>
</evidence>